<dbReference type="GO" id="GO:0016757">
    <property type="term" value="F:glycosyltransferase activity"/>
    <property type="evidence" value="ECO:0007669"/>
    <property type="project" value="InterPro"/>
</dbReference>
<dbReference type="SUPFAM" id="SSF53756">
    <property type="entry name" value="UDP-Glycosyltransferase/glycogen phosphorylase"/>
    <property type="match status" value="1"/>
</dbReference>
<keyword evidence="3" id="KW-1185">Reference proteome</keyword>
<dbReference type="PANTHER" id="PTHR12526:SF630">
    <property type="entry name" value="GLYCOSYLTRANSFERASE"/>
    <property type="match status" value="1"/>
</dbReference>
<evidence type="ECO:0000313" key="3">
    <source>
        <dbReference type="Proteomes" id="UP000217785"/>
    </source>
</evidence>
<sequence length="374" mass="42696">MKRVSILTHSFLDAYNRRFSRIFGGGLERYIYDLCGVIKEMGYQPEVHQLSFFEPFRTSVKTIEVFGYTYDFDEIPEAFEKMASQARGALIYASCIWHPIPYRKNSLGISHGINWDRHDLPQSDKIYVAKSVQMALDQLFRIVSVDSQFLTFCRSVCTYTDPEQVILVPNSVDTNHFKPSQQKNPSDPVRVLFPRRISFERGIIPMMLATDRLLDLYSNLIVEFAGEVVKDSPIGDTFEIWMKEHPHRNRILHRTYPFDKIVQAYQQADVAVIPSIFSEGTSYSCLEAISCGVPVVASNVGGLNDILIDGFNGLLVAPTEERITEAIIRVIEDVEFRKELGANARKTALAFDKTVWKKRWTGLLQEYLETGGNL</sequence>
<dbReference type="Pfam" id="PF00534">
    <property type="entry name" value="Glycos_transf_1"/>
    <property type="match status" value="1"/>
</dbReference>
<feature type="domain" description="Glycosyl transferase family 1" evidence="1">
    <location>
        <begin position="180"/>
        <end position="346"/>
    </location>
</feature>
<evidence type="ECO:0000313" key="2">
    <source>
        <dbReference type="EMBL" id="GAX91607.1"/>
    </source>
</evidence>
<dbReference type="InterPro" id="IPR001296">
    <property type="entry name" value="Glyco_trans_1"/>
</dbReference>
<dbReference type="AlphaFoldDB" id="A0A292YKG9"/>
<dbReference type="OrthoDB" id="9810929at2"/>
<dbReference type="Gene3D" id="3.40.50.2000">
    <property type="entry name" value="Glycogen Phosphorylase B"/>
    <property type="match status" value="1"/>
</dbReference>
<proteinExistence type="predicted"/>
<protein>
    <submittedName>
        <fullName evidence="2">Glycosyl transferase family 1</fullName>
    </submittedName>
</protein>
<dbReference type="EMBL" id="BDUF01000106">
    <property type="protein sequence ID" value="GAX91607.1"/>
    <property type="molecule type" value="Genomic_DNA"/>
</dbReference>
<accession>A0A292YKG9</accession>
<dbReference type="CDD" id="cd03801">
    <property type="entry name" value="GT4_PimA-like"/>
    <property type="match status" value="1"/>
</dbReference>
<reference evidence="3" key="1">
    <citation type="submission" date="2017-07" db="EMBL/GenBank/DDBJ databases">
        <title>Draft genome sequence of Effusibacillus lacus strain skLN1.</title>
        <authorList>
            <person name="Watanabe M."/>
            <person name="Kojima H."/>
            <person name="Fukui M."/>
        </authorList>
    </citation>
    <scope>NUCLEOTIDE SEQUENCE [LARGE SCALE GENOMIC DNA]</scope>
    <source>
        <strain evidence="3">skLN1</strain>
    </source>
</reference>
<organism evidence="2 3">
    <name type="scientific">Effusibacillus lacus</name>
    <dbReference type="NCBI Taxonomy" id="1348429"/>
    <lineage>
        <taxon>Bacteria</taxon>
        <taxon>Bacillati</taxon>
        <taxon>Bacillota</taxon>
        <taxon>Bacilli</taxon>
        <taxon>Bacillales</taxon>
        <taxon>Alicyclobacillaceae</taxon>
        <taxon>Effusibacillus</taxon>
    </lineage>
</organism>
<evidence type="ECO:0000259" key="1">
    <source>
        <dbReference type="Pfam" id="PF00534"/>
    </source>
</evidence>
<dbReference type="Proteomes" id="UP000217785">
    <property type="component" value="Unassembled WGS sequence"/>
</dbReference>
<dbReference type="PANTHER" id="PTHR12526">
    <property type="entry name" value="GLYCOSYLTRANSFERASE"/>
    <property type="match status" value="1"/>
</dbReference>
<comment type="caution">
    <text evidence="2">The sequence shown here is derived from an EMBL/GenBank/DDBJ whole genome shotgun (WGS) entry which is preliminary data.</text>
</comment>
<gene>
    <name evidence="2" type="ORF">EFBL_3297</name>
</gene>
<keyword evidence="2" id="KW-0808">Transferase</keyword>
<name>A0A292YKG9_9BACL</name>
<dbReference type="RefSeq" id="WP_096183575.1">
    <property type="nucleotide sequence ID" value="NZ_BDUF01000106.1"/>
</dbReference>